<name>Q23E18_TETTS</name>
<organism evidence="1 2">
    <name type="scientific">Tetrahymena thermophila (strain SB210)</name>
    <dbReference type="NCBI Taxonomy" id="312017"/>
    <lineage>
        <taxon>Eukaryota</taxon>
        <taxon>Sar</taxon>
        <taxon>Alveolata</taxon>
        <taxon>Ciliophora</taxon>
        <taxon>Intramacronucleata</taxon>
        <taxon>Oligohymenophorea</taxon>
        <taxon>Hymenostomatida</taxon>
        <taxon>Tetrahymenina</taxon>
        <taxon>Tetrahymenidae</taxon>
        <taxon>Tetrahymena</taxon>
    </lineage>
</organism>
<reference evidence="2" key="1">
    <citation type="journal article" date="2006" name="PLoS Biol.">
        <title>Macronuclear genome sequence of the ciliate Tetrahymena thermophila, a model eukaryote.</title>
        <authorList>
            <person name="Eisen J.A."/>
            <person name="Coyne R.S."/>
            <person name="Wu M."/>
            <person name="Wu D."/>
            <person name="Thiagarajan M."/>
            <person name="Wortman J.R."/>
            <person name="Badger J.H."/>
            <person name="Ren Q."/>
            <person name="Amedeo P."/>
            <person name="Jones K.M."/>
            <person name="Tallon L.J."/>
            <person name="Delcher A.L."/>
            <person name="Salzberg S.L."/>
            <person name="Silva J.C."/>
            <person name="Haas B.J."/>
            <person name="Majoros W.H."/>
            <person name="Farzad M."/>
            <person name="Carlton J.M."/>
            <person name="Smith R.K. Jr."/>
            <person name="Garg J."/>
            <person name="Pearlman R.E."/>
            <person name="Karrer K.M."/>
            <person name="Sun L."/>
            <person name="Manning G."/>
            <person name="Elde N.C."/>
            <person name="Turkewitz A.P."/>
            <person name="Asai D.J."/>
            <person name="Wilkes D.E."/>
            <person name="Wang Y."/>
            <person name="Cai H."/>
            <person name="Collins K."/>
            <person name="Stewart B.A."/>
            <person name="Lee S.R."/>
            <person name="Wilamowska K."/>
            <person name="Weinberg Z."/>
            <person name="Ruzzo W.L."/>
            <person name="Wloga D."/>
            <person name="Gaertig J."/>
            <person name="Frankel J."/>
            <person name="Tsao C.-C."/>
            <person name="Gorovsky M.A."/>
            <person name="Keeling P.J."/>
            <person name="Waller R.F."/>
            <person name="Patron N.J."/>
            <person name="Cherry J.M."/>
            <person name="Stover N.A."/>
            <person name="Krieger C.J."/>
            <person name="del Toro C."/>
            <person name="Ryder H.F."/>
            <person name="Williamson S.C."/>
            <person name="Barbeau R.A."/>
            <person name="Hamilton E.P."/>
            <person name="Orias E."/>
        </authorList>
    </citation>
    <scope>NUCLEOTIDE SEQUENCE [LARGE SCALE GENOMIC DNA]</scope>
    <source>
        <strain evidence="2">SB210</strain>
    </source>
</reference>
<dbReference type="EMBL" id="GG662711">
    <property type="protein sequence ID" value="EAR94769.2"/>
    <property type="molecule type" value="Genomic_DNA"/>
</dbReference>
<dbReference type="GeneID" id="7825932"/>
<sequence>MMIFNLIDQECMQCQTHINQINKTFQEVNLGIEGRISIKLSARQINQFQLLLQSKSFNNLIKIDKQLLGFPDIQQSFSLVQISDFLSNSQSLKLTKKVKQKNKQTKSCKMNKALIAVLMLCIVGSSMAKVDPETCFTQAAAFTHQVKIFTASVHAQPLQVANLLGSAYDTFEAVNPLINGCGLDFPLLDKVDGFKPANATQCFTDIETIANIAIELKTSNDVKDLADNIINVLPKIIEAFKAFKQAKVDCKIVEKQSATLLANNGFDANIFKCIEDAQVTLKDAKQFVSDYKNNTNMTMVQLFDEAEKVYEDLVGLNQDCGIQKLTNFTLPQVKNVDELRTCVKDLSQTVQAVENTFTILKNRQFAQLFNATKGVYTAISADIAECPKKIQLKSADIFACLADGLSVASDLKAFVDASKTKNTKDIVIGAYKVLGELAPLAKDCDLNLPIDIPEINPADLENCAANTDSLVQTIKQLADDISNKKIWNVVHDATDAIKALKVIISACDNQPKLQSASTDIIGCLNGAKALYENITTLVDNSKAKDVPQIVVGAYTIVESLQPLVNTCGINFDLHIPVITFPDLNGCVVDTQSLISGIKSIKDDFSEKNYTKVFDDAAAVVQNLQSIAVICKPAKNLLSDSNNILTCINKSKDLYLNIETLINDSKNKAPINEIVVLSYNIIESLQPLVDECGIKANLHIPAITFPDLNGCVVDTQGLVNSIKEIRDDIKNKDFAKIFDHVSASVAYFQQISKECKPTKNLLKIDVVTCLKEAQTLYKNVETLIQDSKNKAPINEIVVLSYNIIESLQPLVDGCGIKANLHIPVITFPDLNGCVVDTEGLVNTIKAIKDAIQEKKFEEIFTQVATAVTTLKSIAAECKPTKNLLKIDVVTCLKDAQALYKNVETLIQDSKNKAPVNEIVVLSYNIIESLQPLVDDCGIKANLHIPVITFPDLNGCVVDTQGLVNTIKAIKDAIQEKKFEEVLTQIATAVTTLKSISSECKPTKNALRMDILQCLSTATKVFKDVKNFVSMTKDHSPVNEIVVNAFNVIKELQPFLNACDIKADLHIPDIDFNDLNGCIVDGSNIIDDFKTLQKQLEDKDYLSIIGTIQSAIAHVKAVSDECKVHKNNQPTLQAAINLNIKCAKNLVNVAKDSLKVYKELSNDSVDILGKLLSIQGLLKDLQPFCDECGIDIKIPEIPSDSKVITTVECISDVAKAVESLKNIYVDATNINIIKVAKDVKEIYTSVTAAVTVCTQINKSSF</sequence>
<protein>
    <submittedName>
        <fullName evidence="1">Uncharacterized protein</fullName>
    </submittedName>
</protein>
<evidence type="ECO:0000313" key="1">
    <source>
        <dbReference type="EMBL" id="EAR94769.2"/>
    </source>
</evidence>
<dbReference type="eggNOG" id="ENOG502R2TU">
    <property type="taxonomic scope" value="Eukaryota"/>
</dbReference>
<proteinExistence type="predicted"/>
<gene>
    <name evidence="1" type="ORF">TTHERM_00673440</name>
</gene>
<dbReference type="KEGG" id="tet:TTHERM_00673440"/>
<keyword evidence="2" id="KW-1185">Reference proteome</keyword>
<dbReference type="Proteomes" id="UP000009168">
    <property type="component" value="Unassembled WGS sequence"/>
</dbReference>
<dbReference type="AlphaFoldDB" id="Q23E18"/>
<evidence type="ECO:0000313" key="2">
    <source>
        <dbReference type="Proteomes" id="UP000009168"/>
    </source>
</evidence>
<dbReference type="HOGENOM" id="CLU_269549_0_0_1"/>
<dbReference type="InParanoid" id="Q23E18"/>
<dbReference type="RefSeq" id="XP_001015014.2">
    <property type="nucleotide sequence ID" value="XM_001015014.2"/>
</dbReference>
<accession>Q23E18</accession>